<dbReference type="GO" id="GO:0016788">
    <property type="term" value="F:hydrolase activity, acting on ester bonds"/>
    <property type="evidence" value="ECO:0007669"/>
    <property type="project" value="InterPro"/>
</dbReference>
<dbReference type="Proteomes" id="UP001189122">
    <property type="component" value="Unassembled WGS sequence"/>
</dbReference>
<organism evidence="2">
    <name type="scientific">Spirodela intermedia</name>
    <name type="common">Intermediate duckweed</name>
    <dbReference type="NCBI Taxonomy" id="51605"/>
    <lineage>
        <taxon>Eukaryota</taxon>
        <taxon>Viridiplantae</taxon>
        <taxon>Streptophyta</taxon>
        <taxon>Embryophyta</taxon>
        <taxon>Tracheophyta</taxon>
        <taxon>Spermatophyta</taxon>
        <taxon>Magnoliopsida</taxon>
        <taxon>Liliopsida</taxon>
        <taxon>Araceae</taxon>
        <taxon>Lemnoideae</taxon>
        <taxon>Spirodela</taxon>
    </lineage>
</organism>
<sequence length="172" mass="19370">MISKSKEVEGEREREDGTQEWKTVLTRVETNLGARRIAFVGLPLIGCVNRNCDPSLNHAASLFNSKMSKELQRISNQHHGRRIAIFGIYSMVLDMIQDPSYYDSNVRIKYGVGFDVATKGCCGTGALEVSVLCTNATSVTCEDDDRYVFWDSFHPTERTYDIITAAIVEKMF</sequence>
<dbReference type="InterPro" id="IPR050592">
    <property type="entry name" value="GDSL_lipolytic_enzyme"/>
</dbReference>
<name>A0A7I8JUP4_SPIIN</name>
<evidence type="ECO:0000256" key="1">
    <source>
        <dbReference type="ARBA" id="ARBA00008668"/>
    </source>
</evidence>
<proteinExistence type="inferred from homology"/>
<accession>A0A7I8JUP4</accession>
<gene>
    <name evidence="2" type="ORF">SI7747_18020230</name>
</gene>
<evidence type="ECO:0000313" key="2">
    <source>
        <dbReference type="EMBL" id="CAA2634841.1"/>
    </source>
</evidence>
<dbReference type="EMBL" id="LR743605">
    <property type="protein sequence ID" value="CAA2634841.1"/>
    <property type="molecule type" value="Genomic_DNA"/>
</dbReference>
<reference evidence="2 3" key="1">
    <citation type="submission" date="2019-12" db="EMBL/GenBank/DDBJ databases">
        <authorList>
            <person name="Scholz U."/>
            <person name="Mascher M."/>
            <person name="Fiebig A."/>
        </authorList>
    </citation>
    <scope>NUCLEOTIDE SEQUENCE</scope>
</reference>
<evidence type="ECO:0000313" key="3">
    <source>
        <dbReference type="Proteomes" id="UP001189122"/>
    </source>
</evidence>
<dbReference type="AlphaFoldDB" id="A0A7I8JUP4"/>
<comment type="similarity">
    <text evidence="1">Belongs to the 'GDSL' lipolytic enzyme family.</text>
</comment>
<dbReference type="InterPro" id="IPR001087">
    <property type="entry name" value="GDSL"/>
</dbReference>
<dbReference type="Gene3D" id="3.40.50.1110">
    <property type="entry name" value="SGNH hydrolase"/>
    <property type="match status" value="1"/>
</dbReference>
<dbReference type="PANTHER" id="PTHR45642">
    <property type="entry name" value="GDSL ESTERASE/LIPASE EXL3"/>
    <property type="match status" value="1"/>
</dbReference>
<protein>
    <submittedName>
        <fullName evidence="2">Uncharacterized protein</fullName>
    </submittedName>
</protein>
<dbReference type="Pfam" id="PF00657">
    <property type="entry name" value="Lipase_GDSL"/>
    <property type="match status" value="1"/>
</dbReference>
<keyword evidence="3" id="KW-1185">Reference proteome</keyword>
<dbReference type="EMBL" id="CACRZD030000018">
    <property type="protein sequence ID" value="CAA6673814.1"/>
    <property type="molecule type" value="Genomic_DNA"/>
</dbReference>
<dbReference type="PANTHER" id="PTHR45642:SF95">
    <property type="entry name" value="GDSL-LIKE LIPASE_ACYLHYDROLASE FAMILY PROTEIN, EXPRESSED"/>
    <property type="match status" value="1"/>
</dbReference>
<dbReference type="InterPro" id="IPR036514">
    <property type="entry name" value="SGNH_hydro_sf"/>
</dbReference>